<reference evidence="2" key="1">
    <citation type="journal article" date="2021" name="Nat. Commun.">
        <title>Genetic determinants of endophytism in the Arabidopsis root mycobiome.</title>
        <authorList>
            <person name="Mesny F."/>
            <person name="Miyauchi S."/>
            <person name="Thiergart T."/>
            <person name="Pickel B."/>
            <person name="Atanasova L."/>
            <person name="Karlsson M."/>
            <person name="Huettel B."/>
            <person name="Barry K.W."/>
            <person name="Haridas S."/>
            <person name="Chen C."/>
            <person name="Bauer D."/>
            <person name="Andreopoulos W."/>
            <person name="Pangilinan J."/>
            <person name="LaButti K."/>
            <person name="Riley R."/>
            <person name="Lipzen A."/>
            <person name="Clum A."/>
            <person name="Drula E."/>
            <person name="Henrissat B."/>
            <person name="Kohler A."/>
            <person name="Grigoriev I.V."/>
            <person name="Martin F.M."/>
            <person name="Hacquard S."/>
        </authorList>
    </citation>
    <scope>NUCLEOTIDE SEQUENCE</scope>
    <source>
        <strain evidence="2">MPI-CAGE-CH-0230</strain>
    </source>
</reference>
<proteinExistence type="predicted"/>
<keyword evidence="3" id="KW-1185">Reference proteome</keyword>
<sequence>MATNGHTSEAVRSPIINLGSEEALPVTVAELTAEWFTKTLGHKVKSAQIVKEIHGTASKILVELQYDGDDAAATPPTKLCVKGGFNPTVMKLYPPLVACFRLEVFFYAHIAPKVPMRLPQVYYTGTDTVNGQGLFIMQDMTAMGATYGSTLEPWRPERVRAGVKQLALLHAHGWGTTDANVASRFPWYEASSFRAVLESMWAPEHWQGRYFSDACPPVHEELKDRARVVAAFHTLWRTSDARLQTMCHGDPHLNNTYMTADGRPGFIDWQGMHPNSALHDVVYFITGAMEVEDRRKHERELLGAYLGDLAEAGGPRFAVDDVWDEFRRQQLHGFVWSLTPPTMQPREVVDTFSARHAAAIKDHGSLELIEAHPDHKPLEE</sequence>
<organism evidence="2 3">
    <name type="scientific">Microdochium trichocladiopsis</name>
    <dbReference type="NCBI Taxonomy" id="1682393"/>
    <lineage>
        <taxon>Eukaryota</taxon>
        <taxon>Fungi</taxon>
        <taxon>Dikarya</taxon>
        <taxon>Ascomycota</taxon>
        <taxon>Pezizomycotina</taxon>
        <taxon>Sordariomycetes</taxon>
        <taxon>Xylariomycetidae</taxon>
        <taxon>Xylariales</taxon>
        <taxon>Microdochiaceae</taxon>
        <taxon>Microdochium</taxon>
    </lineage>
</organism>
<accession>A0A9P8Y3K2</accession>
<dbReference type="SMART" id="SM00587">
    <property type="entry name" value="CHK"/>
    <property type="match status" value="1"/>
</dbReference>
<dbReference type="RefSeq" id="XP_046011240.1">
    <property type="nucleotide sequence ID" value="XM_046151259.1"/>
</dbReference>
<dbReference type="GeneID" id="70180805"/>
<comment type="caution">
    <text evidence="2">The sequence shown here is derived from an EMBL/GenBank/DDBJ whole genome shotgun (WGS) entry which is preliminary data.</text>
</comment>
<feature type="domain" description="CHK kinase-like" evidence="1">
    <location>
        <begin position="135"/>
        <end position="315"/>
    </location>
</feature>
<evidence type="ECO:0000313" key="3">
    <source>
        <dbReference type="Proteomes" id="UP000756346"/>
    </source>
</evidence>
<gene>
    <name evidence="2" type="ORF">B0I36DRAFT_269122</name>
</gene>
<dbReference type="OrthoDB" id="191037at2759"/>
<evidence type="ECO:0000313" key="2">
    <source>
        <dbReference type="EMBL" id="KAH7028952.1"/>
    </source>
</evidence>
<dbReference type="Pfam" id="PF02958">
    <property type="entry name" value="EcKL"/>
    <property type="match status" value="1"/>
</dbReference>
<dbReference type="SUPFAM" id="SSF56112">
    <property type="entry name" value="Protein kinase-like (PK-like)"/>
    <property type="match status" value="1"/>
</dbReference>
<dbReference type="Gene3D" id="3.90.1200.10">
    <property type="match status" value="1"/>
</dbReference>
<evidence type="ECO:0000259" key="1">
    <source>
        <dbReference type="SMART" id="SM00587"/>
    </source>
</evidence>
<dbReference type="GO" id="GO:0016301">
    <property type="term" value="F:kinase activity"/>
    <property type="evidence" value="ECO:0007669"/>
    <property type="project" value="UniProtKB-KW"/>
</dbReference>
<name>A0A9P8Y3K2_9PEZI</name>
<dbReference type="InterPro" id="IPR015897">
    <property type="entry name" value="CHK_kinase-like"/>
</dbReference>
<keyword evidence="2" id="KW-0808">Transferase</keyword>
<dbReference type="AlphaFoldDB" id="A0A9P8Y3K2"/>
<dbReference type="Proteomes" id="UP000756346">
    <property type="component" value="Unassembled WGS sequence"/>
</dbReference>
<dbReference type="PANTHER" id="PTHR11012:SF30">
    <property type="entry name" value="PROTEIN KINASE-LIKE DOMAIN-CONTAINING"/>
    <property type="match status" value="1"/>
</dbReference>
<dbReference type="InterPro" id="IPR004119">
    <property type="entry name" value="EcKL"/>
</dbReference>
<dbReference type="EMBL" id="JAGTJQ010000006">
    <property type="protein sequence ID" value="KAH7028952.1"/>
    <property type="molecule type" value="Genomic_DNA"/>
</dbReference>
<dbReference type="PANTHER" id="PTHR11012">
    <property type="entry name" value="PROTEIN KINASE-LIKE DOMAIN-CONTAINING"/>
    <property type="match status" value="1"/>
</dbReference>
<dbReference type="InterPro" id="IPR011009">
    <property type="entry name" value="Kinase-like_dom_sf"/>
</dbReference>
<keyword evidence="2" id="KW-0418">Kinase</keyword>
<protein>
    <submittedName>
        <fullName evidence="2">Kinase-like domain-containing protein</fullName>
    </submittedName>
</protein>